<comment type="caution">
    <text evidence="3">The sequence shown here is derived from an EMBL/GenBank/DDBJ whole genome shotgun (WGS) entry which is preliminary data.</text>
</comment>
<name>A0A245ZJM1_9SPHN</name>
<keyword evidence="1" id="KW-0472">Membrane</keyword>
<sequence>MNWREGLRRGRSHVIFVIVLAVGGATVVQIEDNTLEAETGKRPAARSDVPAVALARSTALAPPARTPATADRPPEHDRVVPSAERTAPMAMVQAGAYDTHTDAQHAGEMMLKELTGIGDVALKIERYRGFYRVRFTAADRTAARAMCDRLSTRGRACWVIAR</sequence>
<gene>
    <name evidence="3" type="ORF">SPMU_23650</name>
</gene>
<protein>
    <submittedName>
        <fullName evidence="3">Sporulation related domain protein</fullName>
    </submittedName>
</protein>
<evidence type="ECO:0000313" key="3">
    <source>
        <dbReference type="EMBL" id="OWK29943.1"/>
    </source>
</evidence>
<organism evidence="3 4">
    <name type="scientific">Sphingomonas mucosissima</name>
    <dbReference type="NCBI Taxonomy" id="370959"/>
    <lineage>
        <taxon>Bacteria</taxon>
        <taxon>Pseudomonadati</taxon>
        <taxon>Pseudomonadota</taxon>
        <taxon>Alphaproteobacteria</taxon>
        <taxon>Sphingomonadales</taxon>
        <taxon>Sphingomonadaceae</taxon>
        <taxon>Sphingomonas</taxon>
    </lineage>
</organism>
<dbReference type="GO" id="GO:0042834">
    <property type="term" value="F:peptidoglycan binding"/>
    <property type="evidence" value="ECO:0007669"/>
    <property type="project" value="InterPro"/>
</dbReference>
<dbReference type="InterPro" id="IPR036680">
    <property type="entry name" value="SPOR-like_sf"/>
</dbReference>
<evidence type="ECO:0000256" key="1">
    <source>
        <dbReference type="SAM" id="Phobius"/>
    </source>
</evidence>
<keyword evidence="4" id="KW-1185">Reference proteome</keyword>
<dbReference type="Gene3D" id="3.30.70.1070">
    <property type="entry name" value="Sporulation related repeat"/>
    <property type="match status" value="1"/>
</dbReference>
<keyword evidence="1" id="KW-1133">Transmembrane helix</keyword>
<feature type="domain" description="SPOR" evidence="2">
    <location>
        <begin position="91"/>
        <end position="160"/>
    </location>
</feature>
<accession>A0A245ZJM1</accession>
<dbReference type="Proteomes" id="UP000197783">
    <property type="component" value="Unassembled WGS sequence"/>
</dbReference>
<evidence type="ECO:0000313" key="4">
    <source>
        <dbReference type="Proteomes" id="UP000197783"/>
    </source>
</evidence>
<dbReference type="RefSeq" id="WP_088334021.1">
    <property type="nucleotide sequence ID" value="NZ_NBBJ01000003.1"/>
</dbReference>
<dbReference type="Pfam" id="PF05036">
    <property type="entry name" value="SPOR"/>
    <property type="match status" value="1"/>
</dbReference>
<evidence type="ECO:0000259" key="2">
    <source>
        <dbReference type="Pfam" id="PF05036"/>
    </source>
</evidence>
<feature type="transmembrane region" description="Helical" evidence="1">
    <location>
        <begin position="12"/>
        <end position="30"/>
    </location>
</feature>
<keyword evidence="1" id="KW-0812">Transmembrane</keyword>
<proteinExistence type="predicted"/>
<dbReference type="InterPro" id="IPR007730">
    <property type="entry name" value="SPOR-like_dom"/>
</dbReference>
<dbReference type="EMBL" id="NBBJ01000003">
    <property type="protein sequence ID" value="OWK29943.1"/>
    <property type="molecule type" value="Genomic_DNA"/>
</dbReference>
<dbReference type="OrthoDB" id="7596997at2"/>
<reference evidence="3 4" key="1">
    <citation type="submission" date="2017-03" db="EMBL/GenBank/DDBJ databases">
        <title>Genome sequence of Sphingomonas mucosissima DSM 17494.</title>
        <authorList>
            <person name="Poehlein A."/>
            <person name="Wuebbeler J.H."/>
            <person name="Steinbuechel A."/>
            <person name="Daniel R."/>
        </authorList>
    </citation>
    <scope>NUCLEOTIDE SEQUENCE [LARGE SCALE GENOMIC DNA]</scope>
    <source>
        <strain evidence="3 4">DSM 17494</strain>
    </source>
</reference>
<dbReference type="AlphaFoldDB" id="A0A245ZJM1"/>